<dbReference type="InterPro" id="IPR016153">
    <property type="entry name" value="Heat_shock_Hsp33_N"/>
</dbReference>
<name>A0A0A3ZZM1_9GAMM</name>
<evidence type="ECO:0000256" key="2">
    <source>
        <dbReference type="ARBA" id="ARBA00022833"/>
    </source>
</evidence>
<feature type="disulfide bond" description="Redox-active" evidence="6">
    <location>
        <begin position="263"/>
        <end position="266"/>
    </location>
</feature>
<dbReference type="CDD" id="cd00498">
    <property type="entry name" value="Hsp33"/>
    <property type="match status" value="1"/>
</dbReference>
<dbReference type="SUPFAM" id="SSF118352">
    <property type="entry name" value="HSP33 redox switch-like"/>
    <property type="match status" value="1"/>
</dbReference>
<protein>
    <recommendedName>
        <fullName evidence="6">33 kDa chaperonin</fullName>
    </recommendedName>
    <alternativeName>
        <fullName evidence="6">Heat shock protein 33 homolog</fullName>
        <shortName evidence="6">HSP33</shortName>
    </alternativeName>
</protein>
<feature type="disulfide bond" description="Redox-active" evidence="6">
    <location>
        <begin position="230"/>
        <end position="232"/>
    </location>
</feature>
<reference evidence="7 8" key="1">
    <citation type="submission" date="2014-10" db="EMBL/GenBank/DDBJ databases">
        <title>Genome sequence of Erwinia typographi M043b.</title>
        <authorList>
            <person name="Chan K.-G."/>
            <person name="Tan W.-S."/>
        </authorList>
    </citation>
    <scope>NUCLEOTIDE SEQUENCE [LARGE SCALE GENOMIC DNA]</scope>
    <source>
        <strain evidence="7 8">M043b</strain>
    </source>
</reference>
<dbReference type="PANTHER" id="PTHR30111">
    <property type="entry name" value="33 KDA CHAPERONIN"/>
    <property type="match status" value="1"/>
</dbReference>
<dbReference type="GO" id="GO:0005737">
    <property type="term" value="C:cytoplasm"/>
    <property type="evidence" value="ECO:0007669"/>
    <property type="project" value="UniProtKB-SubCell"/>
</dbReference>
<dbReference type="RefSeq" id="WP_034895620.1">
    <property type="nucleotide sequence ID" value="NZ_JRUQ01000049.1"/>
</dbReference>
<evidence type="ECO:0000256" key="6">
    <source>
        <dbReference type="HAMAP-Rule" id="MF_00117"/>
    </source>
</evidence>
<accession>A0A0A3ZZM1</accession>
<dbReference type="InterPro" id="IPR023212">
    <property type="entry name" value="Hsp33_helix_hairpin_bin_dom_sf"/>
</dbReference>
<dbReference type="GO" id="GO:0051082">
    <property type="term" value="F:unfolded protein binding"/>
    <property type="evidence" value="ECO:0007669"/>
    <property type="project" value="UniProtKB-UniRule"/>
</dbReference>
<dbReference type="GO" id="GO:0044183">
    <property type="term" value="F:protein folding chaperone"/>
    <property type="evidence" value="ECO:0007669"/>
    <property type="project" value="TreeGrafter"/>
</dbReference>
<organism evidence="7 8">
    <name type="scientific">Erwinia typographi</name>
    <dbReference type="NCBI Taxonomy" id="371042"/>
    <lineage>
        <taxon>Bacteria</taxon>
        <taxon>Pseudomonadati</taxon>
        <taxon>Pseudomonadota</taxon>
        <taxon>Gammaproteobacteria</taxon>
        <taxon>Enterobacterales</taxon>
        <taxon>Erwiniaceae</taxon>
        <taxon>Erwinia</taxon>
    </lineage>
</organism>
<keyword evidence="8" id="KW-1185">Reference proteome</keyword>
<evidence type="ECO:0000313" key="8">
    <source>
        <dbReference type="Proteomes" id="UP000030351"/>
    </source>
</evidence>
<evidence type="ECO:0000256" key="4">
    <source>
        <dbReference type="ARBA" id="ARBA00023186"/>
    </source>
</evidence>
<proteinExistence type="inferred from homology"/>
<comment type="similarity">
    <text evidence="6">Belongs to the HSP33 family.</text>
</comment>
<dbReference type="PANTHER" id="PTHR30111:SF1">
    <property type="entry name" value="33 KDA CHAPERONIN"/>
    <property type="match status" value="1"/>
</dbReference>
<sequence length="292" mass="32443">MAHQDQLHRYLFENYAVRGELVSVSDTWREIISGHDYPQPVQKVLGELLVATSLLTATLKFDGDITVQLQGDGPLNLAVINGNNRQEMRGVARMQGEIAAESTLKEMVGNGYLVITISPSEGERYQGVVGLEGETLAECLEDYFIRSEQLPTRLFIRTSEIEGQQGAGGILLQVLPAQDANPEDFSHLATLTETIKTEELLGLPANDVLWRLYHQEEVTVYDPQDVRFHCTCSHERCGEVLATLPVEEVDDILAEDGKIDMHCDYCGSHYLYDAVDIAAIRNGSTPGDERVH</sequence>
<keyword evidence="5 6" id="KW-0676">Redox-active center</keyword>
<evidence type="ECO:0000256" key="3">
    <source>
        <dbReference type="ARBA" id="ARBA00023157"/>
    </source>
</evidence>
<dbReference type="HAMAP" id="MF_00117">
    <property type="entry name" value="HslO"/>
    <property type="match status" value="1"/>
</dbReference>
<keyword evidence="4 6" id="KW-0143">Chaperone</keyword>
<dbReference type="Gene3D" id="3.90.1280.10">
    <property type="entry name" value="HSP33 redox switch-like"/>
    <property type="match status" value="1"/>
</dbReference>
<evidence type="ECO:0000313" key="7">
    <source>
        <dbReference type="EMBL" id="KGT91053.1"/>
    </source>
</evidence>
<dbReference type="InterPro" id="IPR016154">
    <property type="entry name" value="Heat_shock_Hsp33_C"/>
</dbReference>
<gene>
    <name evidence="6 7" type="primary">hslO</name>
    <name evidence="7" type="ORF">NG99_17335</name>
</gene>
<dbReference type="NCBIfam" id="NF001033">
    <property type="entry name" value="PRK00114.1"/>
    <property type="match status" value="1"/>
</dbReference>
<comment type="subcellular location">
    <subcellularLocation>
        <location evidence="6">Cytoplasm</location>
    </subcellularLocation>
</comment>
<dbReference type="EMBL" id="JRUQ01000049">
    <property type="protein sequence ID" value="KGT91053.1"/>
    <property type="molecule type" value="Genomic_DNA"/>
</dbReference>
<evidence type="ECO:0000256" key="1">
    <source>
        <dbReference type="ARBA" id="ARBA00022490"/>
    </source>
</evidence>
<evidence type="ECO:0000256" key="5">
    <source>
        <dbReference type="ARBA" id="ARBA00023284"/>
    </source>
</evidence>
<dbReference type="Proteomes" id="UP000030351">
    <property type="component" value="Unassembled WGS sequence"/>
</dbReference>
<dbReference type="Pfam" id="PF01430">
    <property type="entry name" value="HSP33"/>
    <property type="match status" value="1"/>
</dbReference>
<dbReference type="GO" id="GO:0042026">
    <property type="term" value="P:protein refolding"/>
    <property type="evidence" value="ECO:0007669"/>
    <property type="project" value="TreeGrafter"/>
</dbReference>
<dbReference type="eggNOG" id="COG1281">
    <property type="taxonomic scope" value="Bacteria"/>
</dbReference>
<comment type="caution">
    <text evidence="7">The sequence shown here is derived from an EMBL/GenBank/DDBJ whole genome shotgun (WGS) entry which is preliminary data.</text>
</comment>
<keyword evidence="2 6" id="KW-0862">Zinc</keyword>
<dbReference type="PIRSF" id="PIRSF005261">
    <property type="entry name" value="Heat_shock_Hsp33"/>
    <property type="match status" value="1"/>
</dbReference>
<comment type="PTM">
    <text evidence="6">Under oxidizing conditions two disulfide bonds are formed involving the reactive cysteines. Under reducing conditions zinc is bound to the reactive cysteines and the protein is inactive.</text>
</comment>
<dbReference type="AlphaFoldDB" id="A0A0A3ZZM1"/>
<dbReference type="InterPro" id="IPR000397">
    <property type="entry name" value="Heat_shock_Hsp33"/>
</dbReference>
<dbReference type="Gene3D" id="1.10.287.480">
    <property type="entry name" value="helix hairpin bin"/>
    <property type="match status" value="1"/>
</dbReference>
<keyword evidence="1 6" id="KW-0963">Cytoplasm</keyword>
<dbReference type="OrthoDB" id="9793753at2"/>
<dbReference type="Gene3D" id="3.55.30.10">
    <property type="entry name" value="Hsp33 domain"/>
    <property type="match status" value="1"/>
</dbReference>
<dbReference type="STRING" id="371042.NG99_17335"/>
<dbReference type="SUPFAM" id="SSF64397">
    <property type="entry name" value="Hsp33 domain"/>
    <property type="match status" value="1"/>
</dbReference>
<comment type="function">
    <text evidence="6">Redox regulated molecular chaperone. Protects both thermally unfolding and oxidatively damaged proteins from irreversible aggregation. Plays an important role in the bacterial defense system toward oxidative stress.</text>
</comment>
<keyword evidence="3 6" id="KW-1015">Disulfide bond</keyword>